<dbReference type="GO" id="GO:0047617">
    <property type="term" value="F:fatty acyl-CoA hydrolase activity"/>
    <property type="evidence" value="ECO:0007669"/>
    <property type="project" value="InterPro"/>
</dbReference>
<dbReference type="Proteomes" id="UP000451233">
    <property type="component" value="Unassembled WGS sequence"/>
</dbReference>
<evidence type="ECO:0000256" key="1">
    <source>
        <dbReference type="ARBA" id="ARBA00008324"/>
    </source>
</evidence>
<organism evidence="4 5">
    <name type="scientific">Hufsiella ginkgonis</name>
    <dbReference type="NCBI Taxonomy" id="2695274"/>
    <lineage>
        <taxon>Bacteria</taxon>
        <taxon>Pseudomonadati</taxon>
        <taxon>Bacteroidota</taxon>
        <taxon>Sphingobacteriia</taxon>
        <taxon>Sphingobacteriales</taxon>
        <taxon>Sphingobacteriaceae</taxon>
        <taxon>Hufsiella</taxon>
    </lineage>
</organism>
<dbReference type="AlphaFoldDB" id="A0A7K1XSJ3"/>
<reference evidence="4 5" key="1">
    <citation type="submission" date="2019-11" db="EMBL/GenBank/DDBJ databases">
        <title>Pedobacter sp. HMF7056 Genome sequencing and assembly.</title>
        <authorList>
            <person name="Kang H."/>
            <person name="Kim H."/>
            <person name="Joh K."/>
        </authorList>
    </citation>
    <scope>NUCLEOTIDE SEQUENCE [LARGE SCALE GENOMIC DNA]</scope>
    <source>
        <strain evidence="4 5">HMF7056</strain>
    </source>
</reference>
<dbReference type="CDD" id="cd03443">
    <property type="entry name" value="PaaI_thioesterase"/>
    <property type="match status" value="1"/>
</dbReference>
<dbReference type="Gene3D" id="3.10.129.10">
    <property type="entry name" value="Hotdog Thioesterase"/>
    <property type="match status" value="1"/>
</dbReference>
<evidence type="ECO:0000256" key="2">
    <source>
        <dbReference type="ARBA" id="ARBA00022801"/>
    </source>
</evidence>
<dbReference type="Pfam" id="PF03061">
    <property type="entry name" value="4HBT"/>
    <property type="match status" value="1"/>
</dbReference>
<comment type="caution">
    <text evidence="4">The sequence shown here is derived from an EMBL/GenBank/DDBJ whole genome shotgun (WGS) entry which is preliminary data.</text>
</comment>
<name>A0A7K1XSJ3_9SPHI</name>
<proteinExistence type="inferred from homology"/>
<dbReference type="InterPro" id="IPR003736">
    <property type="entry name" value="PAAI_dom"/>
</dbReference>
<dbReference type="SUPFAM" id="SSF54637">
    <property type="entry name" value="Thioesterase/thiol ester dehydrase-isomerase"/>
    <property type="match status" value="1"/>
</dbReference>
<dbReference type="InterPro" id="IPR039298">
    <property type="entry name" value="ACOT13"/>
</dbReference>
<gene>
    <name evidence="4" type="ORF">GS398_00190</name>
</gene>
<feature type="domain" description="Thioesterase" evidence="3">
    <location>
        <begin position="55"/>
        <end position="127"/>
    </location>
</feature>
<dbReference type="PANTHER" id="PTHR21660:SF1">
    <property type="entry name" value="ACYL-COENZYME A THIOESTERASE 13"/>
    <property type="match status" value="1"/>
</dbReference>
<sequence>MENKVTDSLKEQLNQVITRSPSAFMLWLGPVLRAVDEGSLTFEFTVARHMTNPAGTLHGGMTAAIMDDIVGATILSLGRQHFFTTINNAIDYLSPAKEGDVITAKTQVIRAGRQVINVQFELWNLPRKRLLARGYSNALRTEIEVPESFR</sequence>
<dbReference type="InterPro" id="IPR029069">
    <property type="entry name" value="HotDog_dom_sf"/>
</dbReference>
<dbReference type="EMBL" id="WVHS01000001">
    <property type="protein sequence ID" value="MXV13709.1"/>
    <property type="molecule type" value="Genomic_DNA"/>
</dbReference>
<keyword evidence="2" id="KW-0378">Hydrolase</keyword>
<keyword evidence="5" id="KW-1185">Reference proteome</keyword>
<dbReference type="InterPro" id="IPR006683">
    <property type="entry name" value="Thioestr_dom"/>
</dbReference>
<evidence type="ECO:0000313" key="4">
    <source>
        <dbReference type="EMBL" id="MXV13709.1"/>
    </source>
</evidence>
<evidence type="ECO:0000313" key="5">
    <source>
        <dbReference type="Proteomes" id="UP000451233"/>
    </source>
</evidence>
<dbReference type="PANTHER" id="PTHR21660">
    <property type="entry name" value="THIOESTERASE SUPERFAMILY MEMBER-RELATED"/>
    <property type="match status" value="1"/>
</dbReference>
<dbReference type="RefSeq" id="WP_160904741.1">
    <property type="nucleotide sequence ID" value="NZ_WVHS01000001.1"/>
</dbReference>
<comment type="similarity">
    <text evidence="1">Belongs to the thioesterase PaaI family.</text>
</comment>
<evidence type="ECO:0000259" key="3">
    <source>
        <dbReference type="Pfam" id="PF03061"/>
    </source>
</evidence>
<dbReference type="NCBIfam" id="TIGR00369">
    <property type="entry name" value="unchar_dom_1"/>
    <property type="match status" value="1"/>
</dbReference>
<protein>
    <submittedName>
        <fullName evidence="4">Hotdog fold thioesterase</fullName>
    </submittedName>
</protein>
<accession>A0A7K1XSJ3</accession>